<feature type="compositionally biased region" description="Polar residues" evidence="1">
    <location>
        <begin position="45"/>
        <end position="60"/>
    </location>
</feature>
<proteinExistence type="predicted"/>
<feature type="region of interest" description="Disordered" evidence="1">
    <location>
        <begin position="336"/>
        <end position="384"/>
    </location>
</feature>
<evidence type="ECO:0000256" key="1">
    <source>
        <dbReference type="SAM" id="MobiDB-lite"/>
    </source>
</evidence>
<feature type="compositionally biased region" description="Low complexity" evidence="1">
    <location>
        <begin position="343"/>
        <end position="357"/>
    </location>
</feature>
<accession>A0AAD9ZC19</accession>
<gene>
    <name evidence="2" type="ORF">OEA41_006888</name>
</gene>
<feature type="region of interest" description="Disordered" evidence="1">
    <location>
        <begin position="430"/>
        <end position="453"/>
    </location>
</feature>
<dbReference type="Proteomes" id="UP001276659">
    <property type="component" value="Unassembled WGS sequence"/>
</dbReference>
<organism evidence="2 3">
    <name type="scientific">Lepraria neglecta</name>
    <dbReference type="NCBI Taxonomy" id="209136"/>
    <lineage>
        <taxon>Eukaryota</taxon>
        <taxon>Fungi</taxon>
        <taxon>Dikarya</taxon>
        <taxon>Ascomycota</taxon>
        <taxon>Pezizomycotina</taxon>
        <taxon>Lecanoromycetes</taxon>
        <taxon>OSLEUM clade</taxon>
        <taxon>Lecanoromycetidae</taxon>
        <taxon>Lecanorales</taxon>
        <taxon>Lecanorineae</taxon>
        <taxon>Stereocaulaceae</taxon>
        <taxon>Lepraria</taxon>
    </lineage>
</organism>
<keyword evidence="3" id="KW-1185">Reference proteome</keyword>
<feature type="region of interest" description="Disordered" evidence="1">
    <location>
        <begin position="45"/>
        <end position="87"/>
    </location>
</feature>
<comment type="caution">
    <text evidence="2">The sequence shown here is derived from an EMBL/GenBank/DDBJ whole genome shotgun (WGS) entry which is preliminary data.</text>
</comment>
<feature type="region of interest" description="Disordered" evidence="1">
    <location>
        <begin position="468"/>
        <end position="492"/>
    </location>
</feature>
<reference evidence="2" key="1">
    <citation type="submission" date="2022-11" db="EMBL/GenBank/DDBJ databases">
        <title>Chromosomal genome sequence assembly and mating type (MAT) locus characterization of the leprose asexual lichenized fungus Lepraria neglecta (Nyl.) Erichsen.</title>
        <authorList>
            <person name="Allen J.L."/>
            <person name="Pfeffer B."/>
        </authorList>
    </citation>
    <scope>NUCLEOTIDE SEQUENCE</scope>
    <source>
        <strain evidence="2">Allen 5258</strain>
    </source>
</reference>
<feature type="compositionally biased region" description="Low complexity" evidence="1">
    <location>
        <begin position="61"/>
        <end position="80"/>
    </location>
</feature>
<dbReference type="EMBL" id="JASNWA010000007">
    <property type="protein sequence ID" value="KAK3173557.1"/>
    <property type="molecule type" value="Genomic_DNA"/>
</dbReference>
<protein>
    <submittedName>
        <fullName evidence="2">Uncharacterized protein</fullName>
    </submittedName>
</protein>
<name>A0AAD9ZC19_9LECA</name>
<dbReference type="AlphaFoldDB" id="A0AAD9ZC19"/>
<evidence type="ECO:0000313" key="2">
    <source>
        <dbReference type="EMBL" id="KAK3173557.1"/>
    </source>
</evidence>
<sequence>MSPHNSSSSTFSTEGAAYPWILEHLLAYPGTYEIPLRTMYTLNSTPSTQQYPRQSLQAGTPSLSSTVSSPDSSPASPDFSSEQHHQLAPQSATDHFKSCLMTHISQLPSQPFSLPPSFISSFVRRCFTADLCKVDFTQALTALDYLKDLENRRKKELMLALQRLGLDQGPANQARGDISKNSRISEWVASMQDKERKVEALYTQVYIGLRRWTLINEMRLEPFSKANSIAMLNTLYPPTTATPPTRQLTVHILESQRNAFFRYIQGVQKNGKDILHNLEHQGQRDGDANGWAVVRDIVDKYLRTANGVIEECQEVSGPEVFDTETEAYCRGEKRTDSGVSFATGDRPSTGSSTGSRTNAATINKPLPASPEIKSPVTPPTPKKRGTTLEKIAREFRNLRTRNDVKEISTTTNNINDATQPKVRTLKKMKSTSSIGGSKAKHARLGSDDPMTDFNIDDAQRQRMIWEAQKEKENRAPPTLGVRGKQKAFDLEL</sequence>
<evidence type="ECO:0000313" key="3">
    <source>
        <dbReference type="Proteomes" id="UP001276659"/>
    </source>
</evidence>